<dbReference type="HOGENOM" id="CLU_1217255_0_0_1"/>
<evidence type="ECO:0000313" key="2">
    <source>
        <dbReference type="Proteomes" id="UP000030671"/>
    </source>
</evidence>
<proteinExistence type="predicted"/>
<dbReference type="InParanoid" id="W4KKI1"/>
<organism evidence="1 2">
    <name type="scientific">Heterobasidion irregulare (strain TC 32-1)</name>
    <dbReference type="NCBI Taxonomy" id="747525"/>
    <lineage>
        <taxon>Eukaryota</taxon>
        <taxon>Fungi</taxon>
        <taxon>Dikarya</taxon>
        <taxon>Basidiomycota</taxon>
        <taxon>Agaricomycotina</taxon>
        <taxon>Agaricomycetes</taxon>
        <taxon>Russulales</taxon>
        <taxon>Bondarzewiaceae</taxon>
        <taxon>Heterobasidion</taxon>
        <taxon>Heterobasidion annosum species complex</taxon>
    </lineage>
</organism>
<dbReference type="Proteomes" id="UP000030671">
    <property type="component" value="Unassembled WGS sequence"/>
</dbReference>
<sequence>LVGTFLVGLGDSTKDAHPHVGDAAYAASPGEWTAFYTDVPHCVTALARGHRAVLAFKVHRADADADADAGAGAEPGPDASIAGCDPALVRAVQDLVERIPAPFGVMLPRKYCMGTHRLSGPDALLHTCLRRRAGARVDLLPIVIDYCATWVWDEVDDERRAVRAGVYPFTGVHVDYLLSRAGLVSRADLEALAWDRVRPFRRHSVYGGKAVARDSDGYDHAKGVDALG</sequence>
<evidence type="ECO:0008006" key="3">
    <source>
        <dbReference type="Google" id="ProtNLM"/>
    </source>
</evidence>
<gene>
    <name evidence="1" type="ORF">HETIRDRAFT_310650</name>
</gene>
<reference evidence="1 2" key="1">
    <citation type="journal article" date="2012" name="New Phytol.">
        <title>Insight into trade-off between wood decay and parasitism from the genome of a fungal forest pathogen.</title>
        <authorList>
            <person name="Olson A."/>
            <person name="Aerts A."/>
            <person name="Asiegbu F."/>
            <person name="Belbahri L."/>
            <person name="Bouzid O."/>
            <person name="Broberg A."/>
            <person name="Canback B."/>
            <person name="Coutinho P.M."/>
            <person name="Cullen D."/>
            <person name="Dalman K."/>
            <person name="Deflorio G."/>
            <person name="van Diepen L.T."/>
            <person name="Dunand C."/>
            <person name="Duplessis S."/>
            <person name="Durling M."/>
            <person name="Gonthier P."/>
            <person name="Grimwood J."/>
            <person name="Fossdal C.G."/>
            <person name="Hansson D."/>
            <person name="Henrissat B."/>
            <person name="Hietala A."/>
            <person name="Himmelstrand K."/>
            <person name="Hoffmeister D."/>
            <person name="Hogberg N."/>
            <person name="James T.Y."/>
            <person name="Karlsson M."/>
            <person name="Kohler A."/>
            <person name="Kues U."/>
            <person name="Lee Y.H."/>
            <person name="Lin Y.C."/>
            <person name="Lind M."/>
            <person name="Lindquist E."/>
            <person name="Lombard V."/>
            <person name="Lucas S."/>
            <person name="Lunden K."/>
            <person name="Morin E."/>
            <person name="Murat C."/>
            <person name="Park J."/>
            <person name="Raffaello T."/>
            <person name="Rouze P."/>
            <person name="Salamov A."/>
            <person name="Schmutz J."/>
            <person name="Solheim H."/>
            <person name="Stahlberg J."/>
            <person name="Velez H."/>
            <person name="de Vries R.P."/>
            <person name="Wiebenga A."/>
            <person name="Woodward S."/>
            <person name="Yakovlev I."/>
            <person name="Garbelotto M."/>
            <person name="Martin F."/>
            <person name="Grigoriev I.V."/>
            <person name="Stenlid J."/>
        </authorList>
    </citation>
    <scope>NUCLEOTIDE SEQUENCE [LARGE SCALE GENOMIC DNA]</scope>
    <source>
        <strain evidence="1 2">TC 32-1</strain>
    </source>
</reference>
<accession>W4KKI1</accession>
<feature type="non-terminal residue" evidence="1">
    <location>
        <position position="1"/>
    </location>
</feature>
<dbReference type="GeneID" id="20669793"/>
<keyword evidence="2" id="KW-1185">Reference proteome</keyword>
<dbReference type="EMBL" id="KI925455">
    <property type="protein sequence ID" value="ETW86348.1"/>
    <property type="molecule type" value="Genomic_DNA"/>
</dbReference>
<dbReference type="KEGG" id="hir:HETIRDRAFT_310650"/>
<dbReference type="RefSeq" id="XP_009543093.1">
    <property type="nucleotide sequence ID" value="XM_009544798.1"/>
</dbReference>
<name>W4KKI1_HETIT</name>
<evidence type="ECO:0000313" key="1">
    <source>
        <dbReference type="EMBL" id="ETW86348.1"/>
    </source>
</evidence>
<dbReference type="AlphaFoldDB" id="W4KKI1"/>
<dbReference type="OrthoDB" id="3058546at2759"/>
<protein>
    <recommendedName>
        <fullName evidence="3">Prolyl 4-hydroxylase alpha subunit Fe(2+) 2OG dioxygenase domain-containing protein</fullName>
    </recommendedName>
</protein>